<feature type="region of interest" description="Disordered" evidence="1">
    <location>
        <begin position="243"/>
        <end position="361"/>
    </location>
</feature>
<dbReference type="AlphaFoldDB" id="A0A0S4QMU1"/>
<protein>
    <submittedName>
        <fullName evidence="2">Uncharacterized protein</fullName>
    </submittedName>
</protein>
<evidence type="ECO:0000313" key="2">
    <source>
        <dbReference type="EMBL" id="CUU56585.1"/>
    </source>
</evidence>
<feature type="compositionally biased region" description="Low complexity" evidence="1">
    <location>
        <begin position="278"/>
        <end position="295"/>
    </location>
</feature>
<sequence length="383" mass="40215">MSLPSPTAPDNTPFHSFRVAAGSVVLDLPFRPPPGWNVRAATLWPDSRSAHGWGADHWAIGPGGRGFVPGLTDVGDVLQFAAESPTPQRELTANVWSAPGPPDTQQPQTVHSWFGYLHGITRTSLIVRGPYQTPEAAYHAAQRALQIDLARTDTTREPAHHAEPLHPAAPPAAVSLDYHGDSATVGDPYHGWITVHSRDLASALMLPRHELLQHLRRHVPHLNGREPQVTVAALAARHIPHQLPGLLDPPSATPVFVDIPEHPDPTPAGPEEPPVREGASPTAPFTATGPTAGVGDPLDASGPTPVSPRRPPGAPTPFPGSPPDPAAPAPSTPHVPGRPDESPDPGEAADGPGYADTADTVDLASYGWNPADIVPPGPGIDPF</sequence>
<evidence type="ECO:0000256" key="1">
    <source>
        <dbReference type="SAM" id="MobiDB-lite"/>
    </source>
</evidence>
<gene>
    <name evidence="2" type="ORF">Ga0074812_108113</name>
</gene>
<dbReference type="Proteomes" id="UP000198802">
    <property type="component" value="Unassembled WGS sequence"/>
</dbReference>
<reference evidence="3" key="1">
    <citation type="submission" date="2015-11" db="EMBL/GenBank/DDBJ databases">
        <authorList>
            <person name="Varghese N."/>
        </authorList>
    </citation>
    <scope>NUCLEOTIDE SEQUENCE [LARGE SCALE GENOMIC DNA]</scope>
    <source>
        <strain evidence="3">DSM 45899</strain>
    </source>
</reference>
<proteinExistence type="predicted"/>
<keyword evidence="3" id="KW-1185">Reference proteome</keyword>
<evidence type="ECO:0000313" key="3">
    <source>
        <dbReference type="Proteomes" id="UP000198802"/>
    </source>
</evidence>
<dbReference type="RefSeq" id="WP_091277189.1">
    <property type="nucleotide sequence ID" value="NZ_FAOZ01000008.1"/>
</dbReference>
<dbReference type="EMBL" id="FAOZ01000008">
    <property type="protein sequence ID" value="CUU56585.1"/>
    <property type="molecule type" value="Genomic_DNA"/>
</dbReference>
<feature type="compositionally biased region" description="Pro residues" evidence="1">
    <location>
        <begin position="305"/>
        <end position="333"/>
    </location>
</feature>
<accession>A0A0S4QMU1</accession>
<organism evidence="2 3">
    <name type="scientific">Parafrankia irregularis</name>
    <dbReference type="NCBI Taxonomy" id="795642"/>
    <lineage>
        <taxon>Bacteria</taxon>
        <taxon>Bacillati</taxon>
        <taxon>Actinomycetota</taxon>
        <taxon>Actinomycetes</taxon>
        <taxon>Frankiales</taxon>
        <taxon>Frankiaceae</taxon>
        <taxon>Parafrankia</taxon>
    </lineage>
</organism>
<name>A0A0S4QMU1_9ACTN</name>